<evidence type="ECO:0000256" key="1">
    <source>
        <dbReference type="SAM" id="MobiDB-lite"/>
    </source>
</evidence>
<evidence type="ECO:0000313" key="2">
    <source>
        <dbReference type="EMBL" id="CCC53721.1"/>
    </source>
</evidence>
<protein>
    <submittedName>
        <fullName evidence="2">Uncharacterized protein</fullName>
    </submittedName>
</protein>
<accession>G0UD11</accession>
<dbReference type="EMBL" id="HE573027">
    <property type="protein sequence ID" value="CCC53721.1"/>
    <property type="molecule type" value="Genomic_DNA"/>
</dbReference>
<name>G0UD11_TRYVY</name>
<feature type="region of interest" description="Disordered" evidence="1">
    <location>
        <begin position="218"/>
        <end position="270"/>
    </location>
</feature>
<gene>
    <name evidence="2" type="ORF">TVY486_1112050</name>
</gene>
<reference evidence="2" key="1">
    <citation type="journal article" date="2012" name="Proc. Natl. Acad. Sci. U.S.A.">
        <title>Antigenic diversity is generated by distinct evolutionary mechanisms in African trypanosome species.</title>
        <authorList>
            <person name="Jackson A.P."/>
            <person name="Berry A."/>
            <person name="Aslett M."/>
            <person name="Allison H.C."/>
            <person name="Burton P."/>
            <person name="Vavrova-Anderson J."/>
            <person name="Brown R."/>
            <person name="Browne H."/>
            <person name="Corton N."/>
            <person name="Hauser H."/>
            <person name="Gamble J."/>
            <person name="Gilderthorp R."/>
            <person name="Marcello L."/>
            <person name="McQuillan J."/>
            <person name="Otto T.D."/>
            <person name="Quail M.A."/>
            <person name="Sanders M.J."/>
            <person name="van Tonder A."/>
            <person name="Ginger M.L."/>
            <person name="Field M.C."/>
            <person name="Barry J.D."/>
            <person name="Hertz-Fowler C."/>
            <person name="Berriman M."/>
        </authorList>
    </citation>
    <scope>NUCLEOTIDE SEQUENCE</scope>
    <source>
        <strain evidence="2">Y486</strain>
    </source>
</reference>
<feature type="compositionally biased region" description="Low complexity" evidence="1">
    <location>
        <begin position="238"/>
        <end position="248"/>
    </location>
</feature>
<proteinExistence type="predicted"/>
<sequence>MEEAARSFGERVAALGSAPPTLKPLKAPARGAVIIKAASRDPCLVALASAASRVTKGVWTGEAWEQRMPLMRRFGDFTKEHGLEMSGEHVPLFIVSLKLAESSAAWCERTLLSLTVPGSAPIQVFLSALRRAAAENPTRRTRTEQRAARRSRAGMPLRWEGLLQKWRLRSGSQRAWYAYALEKILQPCAAKAYSIKRGALVHVTAAVVEHDVPPRIATQLGKRAGPPELPRSVWNAGPPSRTPRSLRPSCRRRAGHGQVALAASKGRGRR</sequence>
<dbReference type="VEuPathDB" id="TriTrypDB:TvY486_1112050"/>
<organism evidence="2">
    <name type="scientific">Trypanosoma vivax (strain Y486)</name>
    <dbReference type="NCBI Taxonomy" id="1055687"/>
    <lineage>
        <taxon>Eukaryota</taxon>
        <taxon>Discoba</taxon>
        <taxon>Euglenozoa</taxon>
        <taxon>Kinetoplastea</taxon>
        <taxon>Metakinetoplastina</taxon>
        <taxon>Trypanosomatida</taxon>
        <taxon>Trypanosomatidae</taxon>
        <taxon>Trypanosoma</taxon>
        <taxon>Duttonella</taxon>
    </lineage>
</organism>
<dbReference type="AlphaFoldDB" id="G0UD11"/>